<dbReference type="GO" id="GO:0004553">
    <property type="term" value="F:hydrolase activity, hydrolyzing O-glycosyl compounds"/>
    <property type="evidence" value="ECO:0007669"/>
    <property type="project" value="InterPro"/>
</dbReference>
<evidence type="ECO:0000256" key="1">
    <source>
        <dbReference type="ARBA" id="ARBA00007401"/>
    </source>
</evidence>
<dbReference type="PANTHER" id="PTHR42732">
    <property type="entry name" value="BETA-GALACTOSIDASE"/>
    <property type="match status" value="1"/>
</dbReference>
<dbReference type="InterPro" id="IPR013783">
    <property type="entry name" value="Ig-like_fold"/>
</dbReference>
<dbReference type="EMBL" id="DTKL01000037">
    <property type="protein sequence ID" value="HGY94289.1"/>
    <property type="molecule type" value="Genomic_DNA"/>
</dbReference>
<dbReference type="InterPro" id="IPR054593">
    <property type="entry name" value="Beta-mannosidase-like_N2"/>
</dbReference>
<dbReference type="Pfam" id="PF00703">
    <property type="entry name" value="Glyco_hydro_2"/>
    <property type="match status" value="1"/>
</dbReference>
<gene>
    <name evidence="7" type="ORF">ENW50_06340</name>
</gene>
<evidence type="ECO:0000256" key="2">
    <source>
        <dbReference type="ARBA" id="ARBA00022801"/>
    </source>
</evidence>
<dbReference type="Gene3D" id="2.60.40.10">
    <property type="entry name" value="Immunoglobulins"/>
    <property type="match status" value="2"/>
</dbReference>
<dbReference type="InterPro" id="IPR023232">
    <property type="entry name" value="Glyco_hydro_2_AS"/>
</dbReference>
<dbReference type="GO" id="GO:0005975">
    <property type="term" value="P:carbohydrate metabolic process"/>
    <property type="evidence" value="ECO:0007669"/>
    <property type="project" value="InterPro"/>
</dbReference>
<dbReference type="InterPro" id="IPR017853">
    <property type="entry name" value="GH"/>
</dbReference>
<evidence type="ECO:0000259" key="4">
    <source>
        <dbReference type="Pfam" id="PF00703"/>
    </source>
</evidence>
<evidence type="ECO:0000256" key="3">
    <source>
        <dbReference type="ARBA" id="ARBA00023295"/>
    </source>
</evidence>
<feature type="domain" description="Glycoside hydrolase family 2 catalytic" evidence="5">
    <location>
        <begin position="315"/>
        <end position="451"/>
    </location>
</feature>
<organism evidence="7">
    <name type="scientific">Acidobacterium capsulatum</name>
    <dbReference type="NCBI Taxonomy" id="33075"/>
    <lineage>
        <taxon>Bacteria</taxon>
        <taxon>Pseudomonadati</taxon>
        <taxon>Acidobacteriota</taxon>
        <taxon>Terriglobia</taxon>
        <taxon>Terriglobales</taxon>
        <taxon>Acidobacteriaceae</taxon>
        <taxon>Acidobacterium</taxon>
    </lineage>
</organism>
<dbReference type="PROSITE" id="PS00608">
    <property type="entry name" value="GLYCOSYL_HYDROL_F2_2"/>
    <property type="match status" value="1"/>
</dbReference>
<feature type="domain" description="Glycoside hydrolase family 2 immunoglobulin-like beta-sandwich" evidence="4">
    <location>
        <begin position="201"/>
        <end position="307"/>
    </location>
</feature>
<dbReference type="InterPro" id="IPR036156">
    <property type="entry name" value="Beta-gal/glucu_dom_sf"/>
</dbReference>
<dbReference type="Gene3D" id="2.60.120.260">
    <property type="entry name" value="Galactose-binding domain-like"/>
    <property type="match status" value="1"/>
</dbReference>
<keyword evidence="2 7" id="KW-0378">Hydrolase</keyword>
<dbReference type="AlphaFoldDB" id="A0A7V5CT83"/>
<dbReference type="InterPro" id="IPR008979">
    <property type="entry name" value="Galactose-bd-like_sf"/>
</dbReference>
<comment type="caution">
    <text evidence="7">The sequence shown here is derived from an EMBL/GenBank/DDBJ whole genome shotgun (WGS) entry which is preliminary data.</text>
</comment>
<dbReference type="SUPFAM" id="SSF49303">
    <property type="entry name" value="beta-Galactosidase/glucuronidase domain"/>
    <property type="match status" value="1"/>
</dbReference>
<dbReference type="Gene3D" id="3.20.20.80">
    <property type="entry name" value="Glycosidases"/>
    <property type="match status" value="1"/>
</dbReference>
<dbReference type="InterPro" id="IPR006102">
    <property type="entry name" value="Ig-like_GH2"/>
</dbReference>
<reference evidence="7" key="1">
    <citation type="journal article" date="2020" name="mSystems">
        <title>Genome- and Community-Level Interaction Insights into Carbon Utilization and Element Cycling Functions of Hydrothermarchaeota in Hydrothermal Sediment.</title>
        <authorList>
            <person name="Zhou Z."/>
            <person name="Liu Y."/>
            <person name="Xu W."/>
            <person name="Pan J."/>
            <person name="Luo Z.H."/>
            <person name="Li M."/>
        </authorList>
    </citation>
    <scope>NUCLEOTIDE SEQUENCE [LARGE SCALE GENOMIC DNA]</scope>
    <source>
        <strain evidence="7">SpSt-855</strain>
    </source>
</reference>
<dbReference type="Pfam" id="PF22666">
    <property type="entry name" value="Glyco_hydro_2_N2"/>
    <property type="match status" value="1"/>
</dbReference>
<accession>A0A7V5CT83</accession>
<dbReference type="InterPro" id="IPR051913">
    <property type="entry name" value="GH2_Domain-Containing"/>
</dbReference>
<proteinExistence type="inferred from homology"/>
<dbReference type="PANTHER" id="PTHR42732:SF1">
    <property type="entry name" value="BETA-MANNOSIDASE"/>
    <property type="match status" value="1"/>
</dbReference>
<dbReference type="PROSITE" id="PS00719">
    <property type="entry name" value="GLYCOSYL_HYDROL_F2_1"/>
    <property type="match status" value="1"/>
</dbReference>
<name>A0A7V5CT83_9BACT</name>
<dbReference type="SUPFAM" id="SSF51445">
    <property type="entry name" value="(Trans)glycosidases"/>
    <property type="match status" value="1"/>
</dbReference>
<evidence type="ECO:0000259" key="5">
    <source>
        <dbReference type="Pfam" id="PF02836"/>
    </source>
</evidence>
<dbReference type="Pfam" id="PF02836">
    <property type="entry name" value="Glyco_hydro_2_C"/>
    <property type="match status" value="1"/>
</dbReference>
<comment type="similarity">
    <text evidence="1">Belongs to the glycosyl hydrolase 2 family.</text>
</comment>
<sequence length="802" mass="89240">MSRRSFLWGCAASSMMASTPVLHAWSRGQRAAELQGAARHVLPLNERWWFEGRLADASAQVNGNHAAATQITLPHAVTKLSWQGWNPETWEHVWGYRRSFEVPDSLRGLRLFLHFDRVMAGTSPVLNGHSLPQHLGGFLPFEYEVTDLVRRGENTLAVAVDARWLDAPPSGSPKGPGSIDYLLPGGINGGVSLRAVPEVFLQSVFAKPVDVLDAARRVDVICQVDAGGKLPARVRVEATLSKNGRRVASRSKNVQIESPHEEVTLSLDRLGDVRLWDVDHPELYDVEVTLFVEGKPLHRYKTRIGFRAARFEVDGFYLNGKRLQLFGLNRHELYPYFGFAASERTMRRDAELLKRKFNCNMVRCSHYPQSEAFMNACDELGILVWEETPGFQYIGGTSFQELVLRDVREMVMRDRNHASVIVWGVRLNESPNDPALYRRTKEIATQLDGTRQTSGTMTPSSEKTWQTEWHQDVFAFDDYHASKPGVVGIRPPLPGVPYLVSESVGQFNYPAGKGFNLRYRRDATPEVQQDQALFHAAAHDKAAGYAGCAGLLGWCAFDYPSVLHAYDAMKYPGIADFFRLPKLGASYYESQVSPHVRPVIAPDFYWDFGERMPSGPGERAAIFSNCERLELLVNGKRRAVLHPDREGFPHTAYPPFFADLKMDGAEKPELEIRGYVGDAMVLSRSFSSDSQHDKLWLEADAAELFGDGSDSARLAFGVVDQYGAPRAFAGGTVKLEIEGPGEIAGDNPFDLSANGGMGAVWIRTLPGQHGAVRIRAVHSSLQVSPEVRLQILPGDYSKKGVE</sequence>
<evidence type="ECO:0000259" key="6">
    <source>
        <dbReference type="Pfam" id="PF22666"/>
    </source>
</evidence>
<dbReference type="SUPFAM" id="SSF49785">
    <property type="entry name" value="Galactose-binding domain-like"/>
    <property type="match status" value="1"/>
</dbReference>
<evidence type="ECO:0000313" key="7">
    <source>
        <dbReference type="EMBL" id="HGY94289.1"/>
    </source>
</evidence>
<dbReference type="InterPro" id="IPR006103">
    <property type="entry name" value="Glyco_hydro_2_cat"/>
</dbReference>
<protein>
    <submittedName>
        <fullName evidence="7">Glycoside hydrolase family 2 protein</fullName>
    </submittedName>
</protein>
<feature type="domain" description="Beta-mannosidase-like galactose-binding" evidence="6">
    <location>
        <begin position="91"/>
        <end position="167"/>
    </location>
</feature>
<keyword evidence="3" id="KW-0326">Glycosidase</keyword>
<dbReference type="PRINTS" id="PR00132">
    <property type="entry name" value="GLHYDRLASE2"/>
</dbReference>
<dbReference type="InterPro" id="IPR023230">
    <property type="entry name" value="Glyco_hydro_2_CS"/>
</dbReference>
<dbReference type="InterPro" id="IPR006101">
    <property type="entry name" value="Glyco_hydro_2"/>
</dbReference>